<dbReference type="EMBL" id="LS483250">
    <property type="protein sequence ID" value="SQD77432.1"/>
    <property type="molecule type" value="Genomic_DNA"/>
</dbReference>
<name>A0A330LLZ4_9GAMM</name>
<dbReference type="InterPro" id="IPR021212">
    <property type="entry name" value="DUF2760"/>
</dbReference>
<proteinExistence type="predicted"/>
<keyword evidence="1" id="KW-1133">Transmembrane helix</keyword>
<dbReference type="OrthoDB" id="21395at2"/>
<evidence type="ECO:0000313" key="4">
    <source>
        <dbReference type="Proteomes" id="UP000250163"/>
    </source>
</evidence>
<keyword evidence="1" id="KW-0812">Transmembrane</keyword>
<feature type="domain" description="DUF2760" evidence="2">
    <location>
        <begin position="90"/>
        <end position="211"/>
    </location>
</feature>
<sequence length="212" mass="23094">MNFDLTNISELPTGPDAVHIALFALTLILLLITLVRGGKKTIEIEKIVEKEVEVEVEKIVEVIKHVEIEKIVEVEKIVEIQAPLQEASPAAACQLLSLLQSEARFIDFIQEDLTSASDEQIGAAARIIHTGSKKVINEYFTLTPIRSEEEESQVTVAAGFNPSEVKLIGNVLGSAPYRGILVHAGWKISSVNLPKLAQGHNTNILAAAEVEL</sequence>
<feature type="transmembrane region" description="Helical" evidence="1">
    <location>
        <begin position="17"/>
        <end position="35"/>
    </location>
</feature>
<protein>
    <recommendedName>
        <fullName evidence="2">DUF2760 domain-containing protein</fullName>
    </recommendedName>
</protein>
<evidence type="ECO:0000313" key="3">
    <source>
        <dbReference type="EMBL" id="SQD77432.1"/>
    </source>
</evidence>
<reference evidence="4" key="1">
    <citation type="submission" date="2018-05" db="EMBL/GenBank/DDBJ databases">
        <authorList>
            <person name="Cea G.-C."/>
            <person name="William W."/>
        </authorList>
    </citation>
    <scope>NUCLEOTIDE SEQUENCE [LARGE SCALE GENOMIC DNA]</scope>
    <source>
        <strain evidence="4">DB21MT 5</strain>
    </source>
</reference>
<dbReference type="RefSeq" id="WP_112713044.1">
    <property type="nucleotide sequence ID" value="NZ_LS483250.1"/>
</dbReference>
<dbReference type="Pfam" id="PF10816">
    <property type="entry name" value="DUF2760"/>
    <property type="match status" value="1"/>
</dbReference>
<evidence type="ECO:0000256" key="1">
    <source>
        <dbReference type="SAM" id="Phobius"/>
    </source>
</evidence>
<accession>A0A330LLZ4</accession>
<dbReference type="Proteomes" id="UP000250163">
    <property type="component" value="Chromosome MORIYA"/>
</dbReference>
<keyword evidence="1" id="KW-0472">Membrane</keyword>
<dbReference type="KEGG" id="mya:MORIYA_0954"/>
<gene>
    <name evidence="3" type="ORF">MORIYA_0954</name>
</gene>
<organism evidence="3 4">
    <name type="scientific">Moritella yayanosii</name>
    <dbReference type="NCBI Taxonomy" id="69539"/>
    <lineage>
        <taxon>Bacteria</taxon>
        <taxon>Pseudomonadati</taxon>
        <taxon>Pseudomonadota</taxon>
        <taxon>Gammaproteobacteria</taxon>
        <taxon>Alteromonadales</taxon>
        <taxon>Moritellaceae</taxon>
        <taxon>Moritella</taxon>
    </lineage>
</organism>
<evidence type="ECO:0000259" key="2">
    <source>
        <dbReference type="Pfam" id="PF10816"/>
    </source>
</evidence>
<dbReference type="AlphaFoldDB" id="A0A330LLZ4"/>
<keyword evidence="4" id="KW-1185">Reference proteome</keyword>